<dbReference type="InterPro" id="IPR017946">
    <property type="entry name" value="PLC-like_Pdiesterase_TIM-brl"/>
</dbReference>
<organism evidence="2 3">
    <name type="scientific">Ruthenibacterium lactatiformans</name>
    <dbReference type="NCBI Taxonomy" id="1550024"/>
    <lineage>
        <taxon>Bacteria</taxon>
        <taxon>Bacillati</taxon>
        <taxon>Bacillota</taxon>
        <taxon>Clostridia</taxon>
        <taxon>Eubacteriales</taxon>
        <taxon>Oscillospiraceae</taxon>
        <taxon>Ruthenibacterium</taxon>
    </lineage>
</organism>
<dbReference type="GO" id="GO:0006629">
    <property type="term" value="P:lipid metabolic process"/>
    <property type="evidence" value="ECO:0007669"/>
    <property type="project" value="InterPro"/>
</dbReference>
<dbReference type="AlphaFoldDB" id="A0A0D8J563"/>
<name>A0A0D8J563_9FIRM</name>
<dbReference type="GeneID" id="42855745"/>
<protein>
    <submittedName>
        <fullName evidence="2">Glycerophosphodiester phosphodiesterase</fullName>
    </submittedName>
</protein>
<dbReference type="CDD" id="cd08585">
    <property type="entry name" value="GDPD_like_3"/>
    <property type="match status" value="1"/>
</dbReference>
<dbReference type="SUPFAM" id="SSF51695">
    <property type="entry name" value="PLC-like phosphodiesterases"/>
    <property type="match status" value="1"/>
</dbReference>
<evidence type="ECO:0000313" key="2">
    <source>
        <dbReference type="EMBL" id="KJF40938.1"/>
    </source>
</evidence>
<dbReference type="EMBL" id="JXXK01000003">
    <property type="protein sequence ID" value="KJF40938.1"/>
    <property type="molecule type" value="Genomic_DNA"/>
</dbReference>
<evidence type="ECO:0000259" key="1">
    <source>
        <dbReference type="PROSITE" id="PS51704"/>
    </source>
</evidence>
<dbReference type="PANTHER" id="PTHR46211:SF1">
    <property type="entry name" value="GLYCEROPHOSPHODIESTER PHOSPHODIESTERASE, CYTOPLASMIC"/>
    <property type="match status" value="1"/>
</dbReference>
<proteinExistence type="predicted"/>
<dbReference type="Proteomes" id="UP000032483">
    <property type="component" value="Unassembled WGS sequence"/>
</dbReference>
<feature type="domain" description="GP-PDE" evidence="1">
    <location>
        <begin position="34"/>
        <end position="272"/>
    </location>
</feature>
<dbReference type="InterPro" id="IPR030395">
    <property type="entry name" value="GP_PDE_dom"/>
</dbReference>
<accession>A0A0D8J563</accession>
<dbReference type="PATRIC" id="fig|1550024.3.peg.836"/>
<dbReference type="GO" id="GO:0008081">
    <property type="term" value="F:phosphoric diester hydrolase activity"/>
    <property type="evidence" value="ECO:0007669"/>
    <property type="project" value="InterPro"/>
</dbReference>
<gene>
    <name evidence="2" type="ORF">TQ39_03730</name>
</gene>
<dbReference type="PANTHER" id="PTHR46211">
    <property type="entry name" value="GLYCEROPHOSPHORYL DIESTER PHOSPHODIESTERASE"/>
    <property type="match status" value="1"/>
</dbReference>
<dbReference type="Pfam" id="PF03009">
    <property type="entry name" value="GDPD"/>
    <property type="match status" value="1"/>
</dbReference>
<dbReference type="Gene3D" id="3.20.20.190">
    <property type="entry name" value="Phosphatidylinositol (PI) phosphodiesterase"/>
    <property type="match status" value="1"/>
</dbReference>
<evidence type="ECO:0000313" key="3">
    <source>
        <dbReference type="Proteomes" id="UP000032483"/>
    </source>
</evidence>
<sequence>MAVFLWVLAVCIVLLWLFLRPGRYGEAQKQLVYGVNHAHRGLHTKDKTVPENSLPAFRTAAEAGYGVELDIQLSRDGQVVVFHDDTLDRVCGVHGRVDEFTFEELRGMRLCGTQETIPLLTEVFEVMGGRTPMIIELKTGRRNDELCEKGLALMRAYNGPYCIESFDPRIVRWFRKNAKDVLRGQLSDAPASFRDEPKPLAFALGCLFTNVLARPQFIAYGPGKKPWTARLAEAMGAIRVCWTVRPEDDINAKEAENDAVIFEFYHPAPKYK</sequence>
<keyword evidence="3" id="KW-1185">Reference proteome</keyword>
<comment type="caution">
    <text evidence="2">The sequence shown here is derived from an EMBL/GenBank/DDBJ whole genome shotgun (WGS) entry which is preliminary data.</text>
</comment>
<dbReference type="RefSeq" id="WP_050004612.1">
    <property type="nucleotide sequence ID" value="NZ_DAWBJP010000005.1"/>
</dbReference>
<dbReference type="PROSITE" id="PS51704">
    <property type="entry name" value="GP_PDE"/>
    <property type="match status" value="1"/>
</dbReference>
<reference evidence="2" key="1">
    <citation type="submission" date="2015-02" db="EMBL/GenBank/DDBJ databases">
        <title>A novel member of the family Ruminococcaceae isolated from human feces.</title>
        <authorList>
            <person name="Shkoporov A.N."/>
            <person name="Chaplin A.V."/>
            <person name="Motuzova O.V."/>
            <person name="Kafarskaia L.I."/>
            <person name="Khokhlova E.V."/>
            <person name="Efimov B.A."/>
        </authorList>
    </citation>
    <scope>NUCLEOTIDE SEQUENCE [LARGE SCALE GENOMIC DNA]</scope>
    <source>
        <strain evidence="2">585-1</strain>
    </source>
</reference>